<dbReference type="EMBL" id="LR824010">
    <property type="protein sequence ID" value="CAD0197689.1"/>
    <property type="molecule type" value="Genomic_DNA"/>
</dbReference>
<evidence type="ECO:0000313" key="3">
    <source>
        <dbReference type="Proteomes" id="UP001154114"/>
    </source>
</evidence>
<dbReference type="Proteomes" id="UP001154114">
    <property type="component" value="Chromosome 7"/>
</dbReference>
<protein>
    <submittedName>
        <fullName evidence="2">Uncharacterized protein</fullName>
    </submittedName>
</protein>
<reference evidence="2" key="1">
    <citation type="submission" date="2021-12" db="EMBL/GenBank/DDBJ databases">
        <authorList>
            <person name="King R."/>
        </authorList>
    </citation>
    <scope>NUCLEOTIDE SEQUENCE</scope>
</reference>
<dbReference type="AlphaFoldDB" id="A0A9N8PZA6"/>
<feature type="region of interest" description="Disordered" evidence="1">
    <location>
        <begin position="94"/>
        <end position="116"/>
    </location>
</feature>
<feature type="compositionally biased region" description="Basic and acidic residues" evidence="1">
    <location>
        <begin position="94"/>
        <end position="103"/>
    </location>
</feature>
<feature type="region of interest" description="Disordered" evidence="1">
    <location>
        <begin position="165"/>
        <end position="198"/>
    </location>
</feature>
<sequence>MVRGRRGRRARERGEHCACAVRGDPGGFTRRARATEPLRPAGSTEYCVDVQDMRTNDRSIRLKSIQDGGYFNSRKIIARGPIYVTVLKSAERGKERKAVDHYNSKQSSQRHTSLGREDIDPKLLQLSIESVRTSFPVLRASIFATNKVSIKDLGLAGDLDRRAKSGESGLQCSKTSGDKGRCRAKLNDDKSGDRARLDRSGEIGQAAPRSVDEVRDRGGVALRQCEDVIFVARICTDNVYRIT</sequence>
<gene>
    <name evidence="2" type="ORF">CINC_LOCUS11969</name>
</gene>
<keyword evidence="3" id="KW-1185">Reference proteome</keyword>
<name>A0A9N8PZA6_CHRIL</name>
<evidence type="ECO:0000313" key="2">
    <source>
        <dbReference type="EMBL" id="CAD0197689.1"/>
    </source>
</evidence>
<accession>A0A9N8PZA6</accession>
<proteinExistence type="predicted"/>
<organism evidence="2 3">
    <name type="scientific">Chrysodeixis includens</name>
    <name type="common">Soybean looper</name>
    <name type="synonym">Pseudoplusia includens</name>
    <dbReference type="NCBI Taxonomy" id="689277"/>
    <lineage>
        <taxon>Eukaryota</taxon>
        <taxon>Metazoa</taxon>
        <taxon>Ecdysozoa</taxon>
        <taxon>Arthropoda</taxon>
        <taxon>Hexapoda</taxon>
        <taxon>Insecta</taxon>
        <taxon>Pterygota</taxon>
        <taxon>Neoptera</taxon>
        <taxon>Endopterygota</taxon>
        <taxon>Lepidoptera</taxon>
        <taxon>Glossata</taxon>
        <taxon>Ditrysia</taxon>
        <taxon>Noctuoidea</taxon>
        <taxon>Noctuidae</taxon>
        <taxon>Plusiinae</taxon>
        <taxon>Chrysodeixis</taxon>
    </lineage>
</organism>
<dbReference type="OrthoDB" id="7309521at2759"/>
<evidence type="ECO:0000256" key="1">
    <source>
        <dbReference type="SAM" id="MobiDB-lite"/>
    </source>
</evidence>
<feature type="compositionally biased region" description="Basic and acidic residues" evidence="1">
    <location>
        <begin position="176"/>
        <end position="198"/>
    </location>
</feature>